<keyword evidence="4" id="KW-0597">Phosphoprotein</keyword>
<feature type="coiled-coil region" evidence="12">
    <location>
        <begin position="699"/>
        <end position="842"/>
    </location>
</feature>
<keyword evidence="8 12" id="KW-0175">Coiled coil</keyword>
<feature type="region of interest" description="Disordered" evidence="13">
    <location>
        <begin position="643"/>
        <end position="663"/>
    </location>
</feature>
<evidence type="ECO:0000256" key="4">
    <source>
        <dbReference type="ARBA" id="ARBA00022553"/>
    </source>
</evidence>
<dbReference type="GO" id="GO:0016358">
    <property type="term" value="P:dendrite development"/>
    <property type="evidence" value="ECO:0007669"/>
    <property type="project" value="Ensembl"/>
</dbReference>
<dbReference type="GO" id="GO:0032587">
    <property type="term" value="C:ruffle membrane"/>
    <property type="evidence" value="ECO:0007669"/>
    <property type="project" value="Ensembl"/>
</dbReference>
<evidence type="ECO:0000256" key="6">
    <source>
        <dbReference type="ARBA" id="ARBA00022902"/>
    </source>
</evidence>
<feature type="compositionally biased region" description="Polar residues" evidence="13">
    <location>
        <begin position="1"/>
        <end position="10"/>
    </location>
</feature>
<evidence type="ECO:0000256" key="5">
    <source>
        <dbReference type="ARBA" id="ARBA00022782"/>
    </source>
</evidence>
<dbReference type="CDD" id="cd06790">
    <property type="entry name" value="PDZ_neurabin-like"/>
    <property type="match status" value="1"/>
</dbReference>
<keyword evidence="3" id="KW-0963">Cytoplasm</keyword>
<dbReference type="KEGG" id="acs:100554170"/>
<feature type="region of interest" description="Disordered" evidence="13">
    <location>
        <begin position="256"/>
        <end position="335"/>
    </location>
</feature>
<dbReference type="GO" id="GO:2000474">
    <property type="term" value="P:regulation of opioid receptor signaling pathway"/>
    <property type="evidence" value="ECO:0007669"/>
    <property type="project" value="Ensembl"/>
</dbReference>
<evidence type="ECO:0000256" key="9">
    <source>
        <dbReference type="ARBA" id="ARBA00023203"/>
    </source>
</evidence>
<evidence type="ECO:0000256" key="8">
    <source>
        <dbReference type="ARBA" id="ARBA00023054"/>
    </source>
</evidence>
<dbReference type="GO" id="GO:0030864">
    <property type="term" value="C:cortical actin cytoskeleton"/>
    <property type="evidence" value="ECO:0007669"/>
    <property type="project" value="Ensembl"/>
</dbReference>
<evidence type="ECO:0000256" key="2">
    <source>
        <dbReference type="ARBA" id="ARBA00022473"/>
    </source>
</evidence>
<dbReference type="Ensembl" id="ENSACAT00000029186.1">
    <property type="protein sequence ID" value="ENSACAP00000021766.1"/>
    <property type="gene ID" value="ENSACAG00000005320.4"/>
</dbReference>
<evidence type="ECO:0000256" key="7">
    <source>
        <dbReference type="ARBA" id="ARBA00023018"/>
    </source>
</evidence>
<evidence type="ECO:0000259" key="14">
    <source>
        <dbReference type="PROSITE" id="PS50106"/>
    </source>
</evidence>
<dbReference type="GO" id="GO:0019722">
    <property type="term" value="P:calcium-mediated signaling"/>
    <property type="evidence" value="ECO:0000318"/>
    <property type="project" value="GO_Central"/>
</dbReference>
<dbReference type="InterPro" id="IPR036034">
    <property type="entry name" value="PDZ_sf"/>
</dbReference>
<dbReference type="AlphaFoldDB" id="R4G978"/>
<evidence type="ECO:0000256" key="13">
    <source>
        <dbReference type="SAM" id="MobiDB-lite"/>
    </source>
</evidence>
<dbReference type="GO" id="GO:0150052">
    <property type="term" value="P:regulation of postsynapse assembly"/>
    <property type="evidence" value="ECO:0007669"/>
    <property type="project" value="Ensembl"/>
</dbReference>
<dbReference type="GO" id="GO:0030308">
    <property type="term" value="P:negative regulation of cell growth"/>
    <property type="evidence" value="ECO:0007669"/>
    <property type="project" value="Ensembl"/>
</dbReference>
<keyword evidence="16" id="KW-1185">Reference proteome</keyword>
<dbReference type="OrthoDB" id="62701at2759"/>
<dbReference type="GO" id="GO:0051015">
    <property type="term" value="F:actin filament binding"/>
    <property type="evidence" value="ECO:0000318"/>
    <property type="project" value="GO_Central"/>
</dbReference>
<dbReference type="GO" id="GO:0005737">
    <property type="term" value="C:cytoplasm"/>
    <property type="evidence" value="ECO:0000318"/>
    <property type="project" value="GO_Central"/>
</dbReference>
<keyword evidence="9" id="KW-0009">Actin-binding</keyword>
<keyword evidence="2" id="KW-0217">Developmental protein</keyword>
<feature type="region of interest" description="Disordered" evidence="13">
    <location>
        <begin position="1"/>
        <end position="66"/>
    </location>
</feature>
<dbReference type="GO" id="GO:0046847">
    <property type="term" value="P:filopodium assembly"/>
    <property type="evidence" value="ECO:0007669"/>
    <property type="project" value="Ensembl"/>
</dbReference>
<dbReference type="Gene3D" id="1.10.287.1490">
    <property type="match status" value="1"/>
</dbReference>
<evidence type="ECO:0000256" key="12">
    <source>
        <dbReference type="SAM" id="Coils"/>
    </source>
</evidence>
<feature type="compositionally biased region" description="Basic and acidic residues" evidence="13">
    <location>
        <begin position="49"/>
        <end position="59"/>
    </location>
</feature>
<dbReference type="GO" id="GO:0071315">
    <property type="term" value="P:cellular response to morphine"/>
    <property type="evidence" value="ECO:0007669"/>
    <property type="project" value="Ensembl"/>
</dbReference>
<dbReference type="GeneTree" id="ENSGT00940000158833"/>
<dbReference type="GO" id="GO:0030175">
    <property type="term" value="C:filopodium"/>
    <property type="evidence" value="ECO:0007669"/>
    <property type="project" value="Ensembl"/>
</dbReference>
<feature type="region of interest" description="Disordered" evidence="13">
    <location>
        <begin position="396"/>
        <end position="472"/>
    </location>
</feature>
<dbReference type="eggNOG" id="KOG1945">
    <property type="taxonomic scope" value="Eukaryota"/>
</dbReference>
<dbReference type="GO" id="GO:0030425">
    <property type="term" value="C:dendrite"/>
    <property type="evidence" value="ECO:0000318"/>
    <property type="project" value="GO_Central"/>
</dbReference>
<keyword evidence="5" id="KW-0221">Differentiation</keyword>
<evidence type="ECO:0000256" key="11">
    <source>
        <dbReference type="ARBA" id="ARBA00034103"/>
    </source>
</evidence>
<dbReference type="GO" id="GO:0005654">
    <property type="term" value="C:nucleoplasm"/>
    <property type="evidence" value="ECO:0007669"/>
    <property type="project" value="Ensembl"/>
</dbReference>
<dbReference type="SMART" id="SM00228">
    <property type="entry name" value="PDZ"/>
    <property type="match status" value="1"/>
</dbReference>
<feature type="compositionally biased region" description="Acidic residues" evidence="13">
    <location>
        <begin position="325"/>
        <end position="335"/>
    </location>
</feature>
<organism evidence="15 16">
    <name type="scientific">Anolis carolinensis</name>
    <name type="common">Green anole</name>
    <name type="synonym">American chameleon</name>
    <dbReference type="NCBI Taxonomy" id="28377"/>
    <lineage>
        <taxon>Eukaryota</taxon>
        <taxon>Metazoa</taxon>
        <taxon>Chordata</taxon>
        <taxon>Craniata</taxon>
        <taxon>Vertebrata</taxon>
        <taxon>Euteleostomi</taxon>
        <taxon>Lepidosauria</taxon>
        <taxon>Squamata</taxon>
        <taxon>Bifurcata</taxon>
        <taxon>Unidentata</taxon>
        <taxon>Episquamata</taxon>
        <taxon>Toxicofera</taxon>
        <taxon>Iguania</taxon>
        <taxon>Dactyloidae</taxon>
        <taxon>Anolis</taxon>
    </lineage>
</organism>
<dbReference type="GO" id="GO:0014069">
    <property type="term" value="C:postsynaptic density"/>
    <property type="evidence" value="ECO:0000318"/>
    <property type="project" value="GO_Central"/>
</dbReference>
<feature type="compositionally biased region" description="Basic and acidic residues" evidence="13">
    <location>
        <begin position="300"/>
        <end position="324"/>
    </location>
</feature>
<dbReference type="GO" id="GO:0016477">
    <property type="term" value="P:cell migration"/>
    <property type="evidence" value="ECO:0007669"/>
    <property type="project" value="Ensembl"/>
</dbReference>
<reference evidence="15 16" key="1">
    <citation type="submission" date="2009-12" db="EMBL/GenBank/DDBJ databases">
        <title>The Genome Sequence of Anolis carolinensis (Green Anole Lizard).</title>
        <authorList>
            <consortium name="The Genome Sequencing Platform"/>
            <person name="Di Palma F."/>
            <person name="Alfoldi J."/>
            <person name="Heiman D."/>
            <person name="Young S."/>
            <person name="Grabherr M."/>
            <person name="Johnson J."/>
            <person name="Lander E.S."/>
            <person name="Lindblad-Toh K."/>
        </authorList>
    </citation>
    <scope>NUCLEOTIDE SEQUENCE [LARGE SCALE GENOMIC DNA]</scope>
    <source>
        <strain evidence="15 16">JBL SC #1</strain>
    </source>
</reference>
<name>R4G978_ANOCA</name>
<dbReference type="PANTHER" id="PTHR16154:SF24">
    <property type="entry name" value="NEURABIN-2"/>
    <property type="match status" value="1"/>
</dbReference>
<evidence type="ECO:0000313" key="16">
    <source>
        <dbReference type="Proteomes" id="UP000001646"/>
    </source>
</evidence>
<comment type="subcellular location">
    <subcellularLocation>
        <location evidence="1">Cytoplasm</location>
        <location evidence="1">Cytoskeleton</location>
    </subcellularLocation>
    <subcellularLocation>
        <location evidence="11">Synapse</location>
    </subcellularLocation>
</comment>
<accession>R4G978</accession>
<keyword evidence="6" id="KW-0524">Neurogenesis</keyword>
<dbReference type="PROSITE" id="PS50106">
    <property type="entry name" value="PDZ"/>
    <property type="match status" value="1"/>
</dbReference>
<reference evidence="15" key="2">
    <citation type="submission" date="2025-08" db="UniProtKB">
        <authorList>
            <consortium name="Ensembl"/>
        </authorList>
    </citation>
    <scope>IDENTIFICATION</scope>
</reference>
<feature type="compositionally biased region" description="Acidic residues" evidence="13">
    <location>
        <begin position="645"/>
        <end position="662"/>
    </location>
</feature>
<dbReference type="FunFam" id="2.30.42.10:FF:000010">
    <property type="entry name" value="Neurabin-1 isoform 1"/>
    <property type="match status" value="1"/>
</dbReference>
<dbReference type="Pfam" id="PF00595">
    <property type="entry name" value="PDZ"/>
    <property type="match status" value="1"/>
</dbReference>
<sequence>MMKTEPQNCPGSGTNSSASSNSSTGNGGNLRSASPHRNAYEAGIQALKAPKDAESEEAKKARHKKYGSNVHRIKNMFLQMGGEAGGGGGAGGGIGIGGGVELAKLKEKPVRLSLPRASSLNENVDHSALLKLGTSVSERVSRFDSKTDKPLSKLQETRKIFERSLQEKETTNKLLLRKERGGFQDRKLDVVVRFNGSTESLDKLDTEAVSPTVSQLSAVFEKADLRNNLHKAPGKVGPLNSKIVPKRSRVFLQAPEAGAKADARSSDGPAAQARGQQTEADKNQAKPPSGGPGGVGAGKPGDKDAHAGLRPQKVQEVRKIKPVEVEESGDSEQEFEAAEVAVAAAIAEEHSKASKGSDALRAEVIQAEVTVHAALENGRLGAESHLETPDTLASAYSEEATKAEGPEENDLCDESKKEDYSEADLVDISAYSGLGEDSGGSGLDEDEDADGLYAPESSCMEIPGLSDEEESAPNRKIHFSTAPIQVFSTYSNEEYDRRNEDVDPMAASAEYELEKRVERLDLFPVELEKDSEGLGISIIGMGAGADMGLEKLGIFVKTVTEGGAAHRDGRIQVNDLIVEVDGTSLVGVTQSFAASVLRNTKGRVRFLIGREKPGEQSEVAQLIQQTLEQERWQREMMEQRYTQYTEEDEETGEYATDEDEEMSPMFPSSEMAIEVFELAENEDMLSPVEMDPEKLVHKFKELQIKHAVTEAEIQQLKRKLQSIEQEKARWRLEKAQLEQSVEENKERMEKLEGYWMEAQNLCQAVDEHLKETQAQYQTLERKYSKAKRLIKEYQQKEIEFLKKETAQRRIQEESEMAHKEEVDKLQEKISELEAKLQTLKNSNPT</sequence>
<feature type="compositionally biased region" description="Low complexity" evidence="13">
    <location>
        <begin position="11"/>
        <end position="24"/>
    </location>
</feature>
<proteinExistence type="predicted"/>
<dbReference type="GO" id="GO:0007015">
    <property type="term" value="P:actin filament organization"/>
    <property type="evidence" value="ECO:0000318"/>
    <property type="project" value="GO_Central"/>
</dbReference>
<dbReference type="InterPro" id="IPR043446">
    <property type="entry name" value="Neurabin-like"/>
</dbReference>
<dbReference type="InterPro" id="IPR040645">
    <property type="entry name" value="Neurabin-1/2_PDZ"/>
</dbReference>
<keyword evidence="10" id="KW-0206">Cytoskeleton</keyword>
<dbReference type="GO" id="GO:0015629">
    <property type="term" value="C:actin cytoskeleton"/>
    <property type="evidence" value="ECO:0000318"/>
    <property type="project" value="GO_Central"/>
</dbReference>
<dbReference type="Pfam" id="PF17817">
    <property type="entry name" value="PDZ_5"/>
    <property type="match status" value="1"/>
</dbReference>
<dbReference type="InterPro" id="IPR001478">
    <property type="entry name" value="PDZ"/>
</dbReference>
<evidence type="ECO:0000256" key="10">
    <source>
        <dbReference type="ARBA" id="ARBA00023212"/>
    </source>
</evidence>
<dbReference type="GO" id="GO:0031175">
    <property type="term" value="P:neuron projection development"/>
    <property type="evidence" value="ECO:0000318"/>
    <property type="project" value="GO_Central"/>
</dbReference>
<evidence type="ECO:0000256" key="3">
    <source>
        <dbReference type="ARBA" id="ARBA00022490"/>
    </source>
</evidence>
<dbReference type="SUPFAM" id="SSF50156">
    <property type="entry name" value="PDZ domain-like"/>
    <property type="match status" value="1"/>
</dbReference>
<dbReference type="InParanoid" id="R4G978"/>
<keyword evidence="7" id="KW-0770">Synapse</keyword>
<dbReference type="GO" id="GO:0030027">
    <property type="term" value="C:lamellipodium"/>
    <property type="evidence" value="ECO:0007669"/>
    <property type="project" value="Ensembl"/>
</dbReference>
<dbReference type="PANTHER" id="PTHR16154">
    <property type="entry name" value="NEURABIN"/>
    <property type="match status" value="1"/>
</dbReference>
<protein>
    <submittedName>
        <fullName evidence="15">Protein phosphatase 1 regulatory subunit 9B</fullName>
    </submittedName>
</protein>
<evidence type="ECO:0000256" key="1">
    <source>
        <dbReference type="ARBA" id="ARBA00004245"/>
    </source>
</evidence>
<dbReference type="STRING" id="28377.ENSACAP00000021766"/>
<dbReference type="Gene3D" id="2.30.42.10">
    <property type="match status" value="1"/>
</dbReference>
<dbReference type="Bgee" id="ENSACAG00000005320">
    <property type="expression patterns" value="Expressed in testis and 13 other cell types or tissues"/>
</dbReference>
<feature type="domain" description="PDZ" evidence="14">
    <location>
        <begin position="524"/>
        <end position="612"/>
    </location>
</feature>
<reference evidence="15" key="3">
    <citation type="submission" date="2025-09" db="UniProtKB">
        <authorList>
            <consortium name="Ensembl"/>
        </authorList>
    </citation>
    <scope>IDENTIFICATION</scope>
</reference>
<evidence type="ECO:0000313" key="15">
    <source>
        <dbReference type="Ensembl" id="ENSACAP00000021766.1"/>
    </source>
</evidence>
<gene>
    <name evidence="15" type="primary">PPP1R9B</name>
</gene>
<dbReference type="Proteomes" id="UP000001646">
    <property type="component" value="Chromosome 6"/>
</dbReference>